<evidence type="ECO:0000259" key="1">
    <source>
        <dbReference type="Pfam" id="PF19580"/>
    </source>
</evidence>
<dbReference type="AlphaFoldDB" id="A0A8E6F0K6"/>
<evidence type="ECO:0000313" key="3">
    <source>
        <dbReference type="Proteomes" id="UP000676194"/>
    </source>
</evidence>
<dbReference type="GO" id="GO:0004519">
    <property type="term" value="F:endonuclease activity"/>
    <property type="evidence" value="ECO:0007669"/>
    <property type="project" value="UniProtKB-KW"/>
</dbReference>
<gene>
    <name evidence="2" type="ORF">KIH39_12275</name>
</gene>
<dbReference type="Proteomes" id="UP000676194">
    <property type="component" value="Chromosome"/>
</dbReference>
<sequence>MWALICKSRVGFLFGFPIFLGALCATIVGCNPEQFLGKISNGDHSTSNSSAVGGGDGDYKVYQFCTWNMENFFDDQADPKSHDEMENWYAKNPDMFKLKVKHLTEAIMMMNQGVGPDILCMCEVESERSVDALRQSVNAALEAKGLKNLAYKNILFKPDNTGRRFGPAILTRLPVDANRTQQLGKNGYRRVIEGHINVNGYDLTVIAAHWTSRVNANTDSHRMTYAETCYGRFRAIATSNPEADVIVCGDFNDEFKDSSVQHGLHASNDPEEVIRGEAGDQLKLLDLSARFDGTGAIKGTIYGKGHWSTFDHICVSRGMLDGRGWVCDPKTTAIFAPKELRKTGKNSRGEPFPFGNPKTEGERGFSDHFAVNVQIRVQNFK</sequence>
<reference evidence="2" key="1">
    <citation type="submission" date="2021-05" db="EMBL/GenBank/DDBJ databases">
        <title>Complete genome sequence of the cellulolytic planctomycete Telmatocola sphagniphila SP2T and characterization of the first cellulase from planctomycetes.</title>
        <authorList>
            <person name="Rakitin A.L."/>
            <person name="Beletsky A.V."/>
            <person name="Naumoff D.G."/>
            <person name="Kulichevskaya I.S."/>
            <person name="Mardanov A.V."/>
            <person name="Ravin N.V."/>
            <person name="Dedysh S.N."/>
        </authorList>
    </citation>
    <scope>NUCLEOTIDE SEQUENCE</scope>
    <source>
        <strain evidence="2">SP2T</strain>
    </source>
</reference>
<keyword evidence="2" id="KW-0540">Nuclease</keyword>
<dbReference type="PANTHER" id="PTHR42834">
    <property type="entry name" value="ENDONUCLEASE/EXONUCLEASE/PHOSPHATASE FAMILY PROTEIN (AFU_ORTHOLOGUE AFUA_3G09210)"/>
    <property type="match status" value="1"/>
</dbReference>
<dbReference type="PROSITE" id="PS51257">
    <property type="entry name" value="PROKAR_LIPOPROTEIN"/>
    <property type="match status" value="1"/>
</dbReference>
<proteinExistence type="predicted"/>
<keyword evidence="2" id="KW-0255">Endonuclease</keyword>
<dbReference type="Gene3D" id="3.60.10.10">
    <property type="entry name" value="Endonuclease/exonuclease/phosphatase"/>
    <property type="match status" value="1"/>
</dbReference>
<name>A0A8E6F0K6_9BACT</name>
<evidence type="ECO:0000313" key="2">
    <source>
        <dbReference type="EMBL" id="QVL34646.1"/>
    </source>
</evidence>
<dbReference type="EMBL" id="CP074694">
    <property type="protein sequence ID" value="QVL34646.1"/>
    <property type="molecule type" value="Genomic_DNA"/>
</dbReference>
<dbReference type="KEGG" id="tsph:KIH39_12275"/>
<dbReference type="InterPro" id="IPR005135">
    <property type="entry name" value="Endo/exonuclease/phosphatase"/>
</dbReference>
<dbReference type="InterPro" id="IPR036691">
    <property type="entry name" value="Endo/exonu/phosph_ase_sf"/>
</dbReference>
<protein>
    <submittedName>
        <fullName evidence="2">Endonuclease/exonuclease/phosphatase family protein</fullName>
    </submittedName>
</protein>
<feature type="domain" description="Endonuclease/exonuclease/phosphatase" evidence="1">
    <location>
        <begin position="66"/>
        <end position="375"/>
    </location>
</feature>
<keyword evidence="3" id="KW-1185">Reference proteome</keyword>
<organism evidence="2 3">
    <name type="scientific">Telmatocola sphagniphila</name>
    <dbReference type="NCBI Taxonomy" id="1123043"/>
    <lineage>
        <taxon>Bacteria</taxon>
        <taxon>Pseudomonadati</taxon>
        <taxon>Planctomycetota</taxon>
        <taxon>Planctomycetia</taxon>
        <taxon>Gemmatales</taxon>
        <taxon>Gemmataceae</taxon>
    </lineage>
</organism>
<accession>A0A8E6F0K6</accession>
<dbReference type="Pfam" id="PF19580">
    <property type="entry name" value="Exo_endo_phos_3"/>
    <property type="match status" value="1"/>
</dbReference>
<dbReference type="RefSeq" id="WP_213499828.1">
    <property type="nucleotide sequence ID" value="NZ_CP074694.1"/>
</dbReference>
<keyword evidence="2" id="KW-0378">Hydrolase</keyword>
<dbReference type="PANTHER" id="PTHR42834:SF1">
    <property type="entry name" value="ENDONUCLEASE_EXONUCLEASE_PHOSPHATASE FAMILY PROTEIN (AFU_ORTHOLOGUE AFUA_3G09210)"/>
    <property type="match status" value="1"/>
</dbReference>
<dbReference type="SUPFAM" id="SSF56219">
    <property type="entry name" value="DNase I-like"/>
    <property type="match status" value="1"/>
</dbReference>